<gene>
    <name evidence="6" type="ORF">F0M18_02625</name>
</gene>
<organism evidence="6 7">
    <name type="scientific">Pseudohalioglobus sediminis</name>
    <dbReference type="NCBI Taxonomy" id="2606449"/>
    <lineage>
        <taxon>Bacteria</taxon>
        <taxon>Pseudomonadati</taxon>
        <taxon>Pseudomonadota</taxon>
        <taxon>Gammaproteobacteria</taxon>
        <taxon>Cellvibrionales</taxon>
        <taxon>Halieaceae</taxon>
        <taxon>Pseudohalioglobus</taxon>
    </lineage>
</organism>
<evidence type="ECO:0000256" key="4">
    <source>
        <dbReference type="ARBA" id="ARBA00023239"/>
    </source>
</evidence>
<name>A0A5B0X527_9GAMM</name>
<evidence type="ECO:0000259" key="5">
    <source>
        <dbReference type="PROSITE" id="PS51891"/>
    </source>
</evidence>
<dbReference type="EMBL" id="VTUX01000001">
    <property type="protein sequence ID" value="KAA1194343.1"/>
    <property type="molecule type" value="Genomic_DNA"/>
</dbReference>
<keyword evidence="7" id="KW-1185">Reference proteome</keyword>
<evidence type="ECO:0000256" key="2">
    <source>
        <dbReference type="ARBA" id="ARBA00022723"/>
    </source>
</evidence>
<dbReference type="GO" id="GO:0046872">
    <property type="term" value="F:metal ion binding"/>
    <property type="evidence" value="ECO:0007669"/>
    <property type="project" value="UniProtKB-KW"/>
</dbReference>
<dbReference type="Proteomes" id="UP000323708">
    <property type="component" value="Unassembled WGS sequence"/>
</dbReference>
<evidence type="ECO:0000256" key="1">
    <source>
        <dbReference type="ARBA" id="ARBA00005495"/>
    </source>
</evidence>
<feature type="domain" description="CENP-V/GFA" evidence="5">
    <location>
        <begin position="2"/>
        <end position="105"/>
    </location>
</feature>
<dbReference type="SUPFAM" id="SSF51316">
    <property type="entry name" value="Mss4-like"/>
    <property type="match status" value="1"/>
</dbReference>
<dbReference type="RefSeq" id="WP_149609812.1">
    <property type="nucleotide sequence ID" value="NZ_VTUX01000001.1"/>
</dbReference>
<dbReference type="PANTHER" id="PTHR33337:SF40">
    <property type="entry name" value="CENP-V_GFA DOMAIN-CONTAINING PROTEIN-RELATED"/>
    <property type="match status" value="1"/>
</dbReference>
<evidence type="ECO:0000313" key="7">
    <source>
        <dbReference type="Proteomes" id="UP000323708"/>
    </source>
</evidence>
<proteinExistence type="inferred from homology"/>
<dbReference type="Gene3D" id="3.90.1590.10">
    <property type="entry name" value="glutathione-dependent formaldehyde- activating enzyme (gfa)"/>
    <property type="match status" value="1"/>
</dbReference>
<reference evidence="6 7" key="1">
    <citation type="submission" date="2019-09" db="EMBL/GenBank/DDBJ databases">
        <authorList>
            <person name="Chen X.-Y."/>
        </authorList>
    </citation>
    <scope>NUCLEOTIDE SEQUENCE [LARGE SCALE GENOMIC DNA]</scope>
    <source>
        <strain evidence="6 7">NY5</strain>
    </source>
</reference>
<dbReference type="PANTHER" id="PTHR33337">
    <property type="entry name" value="GFA DOMAIN-CONTAINING PROTEIN"/>
    <property type="match status" value="1"/>
</dbReference>
<dbReference type="InterPro" id="IPR006913">
    <property type="entry name" value="CENP-V/GFA"/>
</dbReference>
<accession>A0A5B0X527</accession>
<evidence type="ECO:0000313" key="6">
    <source>
        <dbReference type="EMBL" id="KAA1194343.1"/>
    </source>
</evidence>
<sequence length="154" mass="16991">MKVASCQCGQLTAACPDEHLFQIQCGCVDCQRRTGTPSSFNAYYKASQVKIAGEQKVYTRGTLSGSSMTFHFCPNCGSTVIAETPSINAVFEEDLYEIPVGCFFDSNFAAPDVAVWTCDLHDWFPAAAPKDFQMEEQQSSLEEIKETFKMLGVL</sequence>
<dbReference type="InterPro" id="IPR011057">
    <property type="entry name" value="Mss4-like_sf"/>
</dbReference>
<dbReference type="PROSITE" id="PS51891">
    <property type="entry name" value="CENP_V_GFA"/>
    <property type="match status" value="1"/>
</dbReference>
<evidence type="ECO:0000256" key="3">
    <source>
        <dbReference type="ARBA" id="ARBA00022833"/>
    </source>
</evidence>
<keyword evidence="2" id="KW-0479">Metal-binding</keyword>
<keyword evidence="3" id="KW-0862">Zinc</keyword>
<dbReference type="Pfam" id="PF04828">
    <property type="entry name" value="GFA"/>
    <property type="match status" value="1"/>
</dbReference>
<protein>
    <submittedName>
        <fullName evidence="6">GFA family protein</fullName>
    </submittedName>
</protein>
<comment type="caution">
    <text evidence="6">The sequence shown here is derived from an EMBL/GenBank/DDBJ whole genome shotgun (WGS) entry which is preliminary data.</text>
</comment>
<comment type="similarity">
    <text evidence="1">Belongs to the Gfa family.</text>
</comment>
<dbReference type="PROSITE" id="PS51257">
    <property type="entry name" value="PROKAR_LIPOPROTEIN"/>
    <property type="match status" value="1"/>
</dbReference>
<keyword evidence="4" id="KW-0456">Lyase</keyword>
<dbReference type="AlphaFoldDB" id="A0A5B0X527"/>
<dbReference type="GO" id="GO:0016846">
    <property type="term" value="F:carbon-sulfur lyase activity"/>
    <property type="evidence" value="ECO:0007669"/>
    <property type="project" value="InterPro"/>
</dbReference>